<accession>A0A8J8P6S4</accession>
<dbReference type="EMBL" id="RKLU01000004">
    <property type="protein sequence ID" value="TQQ79928.1"/>
    <property type="molecule type" value="Genomic_DNA"/>
</dbReference>
<sequence length="521" mass="57904">MTTCQDWLTDLTHTADQILNEDLAALKRMGESARIERYEQLQADEQELRWEFTKECDGFLTGAEEDRLRGELRLARLLVAASFYADGDVPEPIDGDFIDAELQAVVEFDRFKQFDALDDDQIEERIRRMDGEVAALIEEYASTQIANIDDLLDNPDVQQDVVERLLERYENRRERIRQGVFHYAETHGLDGVAAGFEGDAGDLVGDVGNAGDGANPSGQHGSQPARGTPAQRGGAIPNHPGEERDGTDVVTAATARLFELDYLGRFETTMYETDQIALPDETFSVPSDYWDGRHGRRDKADRMETLLDDHAGGDLDAHPINPTARYEITAPKYFGLTTQTRMVIEATVYSHLETHAKHGYDATPAGVDDLVSTVGNSVREASDGGTPYLLGIASPTGWTEDVIDHVENDDLSRTRYGRQVSVCLIDLRRGELIYDDADPVVDDNTDLFKRAVHAEAVADCISLLREEYLNALGRDSVLLTAIVDDTEFDRHVVKQAFARIEADGGADQFYLDEHGLALDFA</sequence>
<protein>
    <submittedName>
        <fullName evidence="2">Uncharacterized protein</fullName>
    </submittedName>
</protein>
<reference evidence="2" key="1">
    <citation type="submission" date="2019-02" db="EMBL/GenBank/DDBJ databases">
        <title>Halonotius sp. a new haloarchaeum isolated from saline soil.</title>
        <authorList>
            <person name="Duran-Viseras A."/>
            <person name="Sanchez-Porro C."/>
            <person name="Ventosa A."/>
        </authorList>
    </citation>
    <scope>NUCLEOTIDE SEQUENCE</scope>
    <source>
        <strain evidence="2">F15B</strain>
    </source>
</reference>
<evidence type="ECO:0000313" key="3">
    <source>
        <dbReference type="Proteomes" id="UP000705823"/>
    </source>
</evidence>
<evidence type="ECO:0000313" key="2">
    <source>
        <dbReference type="EMBL" id="TQQ79928.1"/>
    </source>
</evidence>
<comment type="caution">
    <text evidence="2">The sequence shown here is derived from an EMBL/GenBank/DDBJ whole genome shotgun (WGS) entry which is preliminary data.</text>
</comment>
<dbReference type="RefSeq" id="WP_142980120.1">
    <property type="nucleotide sequence ID" value="NZ_RKLU01000004.1"/>
</dbReference>
<gene>
    <name evidence="2" type="ORF">EGH24_10625</name>
</gene>
<dbReference type="Proteomes" id="UP000705823">
    <property type="component" value="Unassembled WGS sequence"/>
</dbReference>
<feature type="region of interest" description="Disordered" evidence="1">
    <location>
        <begin position="204"/>
        <end position="247"/>
    </location>
</feature>
<keyword evidence="3" id="KW-1185">Reference proteome</keyword>
<organism evidence="2 3">
    <name type="scientific">Halonotius terrestris</name>
    <dbReference type="NCBI Taxonomy" id="2487750"/>
    <lineage>
        <taxon>Archaea</taxon>
        <taxon>Methanobacteriati</taxon>
        <taxon>Methanobacteriota</taxon>
        <taxon>Stenosarchaea group</taxon>
        <taxon>Halobacteria</taxon>
        <taxon>Halobacteriales</taxon>
        <taxon>Haloferacaceae</taxon>
        <taxon>Halonotius</taxon>
    </lineage>
</organism>
<dbReference type="OrthoDB" id="341688at2157"/>
<evidence type="ECO:0000256" key="1">
    <source>
        <dbReference type="SAM" id="MobiDB-lite"/>
    </source>
</evidence>
<name>A0A8J8P6S4_9EURY</name>
<dbReference type="AlphaFoldDB" id="A0A8J8P6S4"/>
<proteinExistence type="predicted"/>